<protein>
    <submittedName>
        <fullName evidence="2">Uncharacterized protein</fullName>
    </submittedName>
</protein>
<organism evidence="2 3">
    <name type="scientific">Azotobacter vinelandii (strain DJ / ATCC BAA-1303)</name>
    <dbReference type="NCBI Taxonomy" id="322710"/>
    <lineage>
        <taxon>Bacteria</taxon>
        <taxon>Pseudomonadati</taxon>
        <taxon>Pseudomonadota</taxon>
        <taxon>Gammaproteobacteria</taxon>
        <taxon>Pseudomonadales</taxon>
        <taxon>Pseudomonadaceae</taxon>
        <taxon>Azotobacter</taxon>
    </lineage>
</organism>
<gene>
    <name evidence="2" type="ordered locus">Avin_12260</name>
</gene>
<dbReference type="EMBL" id="CP001157">
    <property type="protein sequence ID" value="ACO77453.1"/>
    <property type="molecule type" value="Genomic_DNA"/>
</dbReference>
<name>C1DQ01_AZOVD</name>
<proteinExistence type="predicted"/>
<dbReference type="HOGENOM" id="CLU_3362956_0_0_6"/>
<sequence length="35" mass="3453">MGADSSATRADGTAGRLVAGQPVPLLPGGWNRSGE</sequence>
<dbReference type="AlphaFoldDB" id="C1DQ01"/>
<evidence type="ECO:0000313" key="2">
    <source>
        <dbReference type="EMBL" id="ACO77453.1"/>
    </source>
</evidence>
<accession>C1DQ01</accession>
<reference evidence="2 3" key="1">
    <citation type="journal article" date="2009" name="J. Bacteriol.">
        <title>Genome sequence of Azotobacter vinelandii, an obligate aerobe specialized to support diverse anaerobic metabolic processes.</title>
        <authorList>
            <person name="Setubal J.C."/>
            <person name="dos Santos P."/>
            <person name="Goldman B.S."/>
            <person name="Ertesvag H."/>
            <person name="Espin G."/>
            <person name="Rubio L.M."/>
            <person name="Valla S."/>
            <person name="Almeida N.F."/>
            <person name="Balasubramanian D."/>
            <person name="Cromes L."/>
            <person name="Curatti L."/>
            <person name="Du Z."/>
            <person name="Godsy E."/>
            <person name="Goodner B."/>
            <person name="Hellner-Burris K."/>
            <person name="Hernandez J.A."/>
            <person name="Houmiel K."/>
            <person name="Imperial J."/>
            <person name="Kennedy C."/>
            <person name="Larson T.J."/>
            <person name="Latreille P."/>
            <person name="Ligon L.S."/>
            <person name="Lu J."/>
            <person name="Maerk M."/>
            <person name="Miller N.M."/>
            <person name="Norton S."/>
            <person name="O'Carroll I.P."/>
            <person name="Paulsen I."/>
            <person name="Raulfs E.C."/>
            <person name="Roemer R."/>
            <person name="Rosser J."/>
            <person name="Segura D."/>
            <person name="Slater S."/>
            <person name="Stricklin S.L."/>
            <person name="Studholme D.J."/>
            <person name="Sun J."/>
            <person name="Viana C.J."/>
            <person name="Wallin E."/>
            <person name="Wang B."/>
            <person name="Wheeler C."/>
            <person name="Zhu H."/>
            <person name="Dean D.R."/>
            <person name="Dixon R."/>
            <person name="Wood D."/>
        </authorList>
    </citation>
    <scope>NUCLEOTIDE SEQUENCE [LARGE SCALE GENOMIC DNA]</scope>
    <source>
        <strain evidence="3">DJ / ATCC BAA-1303</strain>
    </source>
</reference>
<feature type="region of interest" description="Disordered" evidence="1">
    <location>
        <begin position="1"/>
        <end position="35"/>
    </location>
</feature>
<dbReference type="Proteomes" id="UP000002424">
    <property type="component" value="Chromosome"/>
</dbReference>
<evidence type="ECO:0000256" key="1">
    <source>
        <dbReference type="SAM" id="MobiDB-lite"/>
    </source>
</evidence>
<keyword evidence="3" id="KW-1185">Reference proteome</keyword>
<dbReference type="EnsemblBacteria" id="ACO77453">
    <property type="protein sequence ID" value="ACO77453"/>
    <property type="gene ID" value="Avin_12260"/>
</dbReference>
<dbReference type="KEGG" id="avn:Avin_12260"/>
<dbReference type="STRING" id="322710.Avin_12260"/>
<evidence type="ECO:0000313" key="3">
    <source>
        <dbReference type="Proteomes" id="UP000002424"/>
    </source>
</evidence>